<name>A0A545AZL8_9ACTN</name>
<reference evidence="4 5" key="1">
    <citation type="submission" date="2019-07" db="EMBL/GenBank/DDBJ databases">
        <title>Cryptosporangium phraense sp. nov., isolated from plant litter.</title>
        <authorList>
            <person name="Suriyachadkun C."/>
        </authorList>
    </citation>
    <scope>NUCLEOTIDE SEQUENCE [LARGE SCALE GENOMIC DNA]</scope>
    <source>
        <strain evidence="4 5">A-T 5661</strain>
    </source>
</reference>
<dbReference type="Proteomes" id="UP000317982">
    <property type="component" value="Unassembled WGS sequence"/>
</dbReference>
<evidence type="ECO:0000256" key="2">
    <source>
        <dbReference type="SAM" id="SignalP"/>
    </source>
</evidence>
<protein>
    <submittedName>
        <fullName evidence="4">DUF4142 domain-containing protein</fullName>
    </submittedName>
</protein>
<dbReference type="InterPro" id="IPR012347">
    <property type="entry name" value="Ferritin-like"/>
</dbReference>
<sequence length="225" mass="23615">MRTLAALIIVGLLATTPTQPNAQDRLFLRTAHQGNLAEISAARIAQQRAGTSTVRDLAARWIDDHTFADQALTQAAIALDVVLPATPTPEQEALAERYRTATADEFDRLWVSTQVTEHQRATSLATAELTAGASETVKALARAARPMVSDHLRRLADAEPAVGAAVPAEPDVPRPGSVPAVSTAPSPGWRVEEPAGGTPGWTQPRPSATGIPVPGGPWPSVTPAP</sequence>
<feature type="compositionally biased region" description="Pro residues" evidence="1">
    <location>
        <begin position="214"/>
        <end position="225"/>
    </location>
</feature>
<proteinExistence type="predicted"/>
<dbReference type="AlphaFoldDB" id="A0A545AZL8"/>
<dbReference type="RefSeq" id="WP_142702401.1">
    <property type="nucleotide sequence ID" value="NZ_VIRS01000001.1"/>
</dbReference>
<feature type="domain" description="DUF4142" evidence="3">
    <location>
        <begin position="23"/>
        <end position="154"/>
    </location>
</feature>
<dbReference type="Gene3D" id="1.20.1260.10">
    <property type="match status" value="1"/>
</dbReference>
<dbReference type="InParanoid" id="A0A545AZL8"/>
<dbReference type="Pfam" id="PF13628">
    <property type="entry name" value="DUF4142"/>
    <property type="match status" value="1"/>
</dbReference>
<dbReference type="EMBL" id="VIRS01000001">
    <property type="protein sequence ID" value="TQS46783.1"/>
    <property type="molecule type" value="Genomic_DNA"/>
</dbReference>
<feature type="region of interest" description="Disordered" evidence="1">
    <location>
        <begin position="164"/>
        <end position="225"/>
    </location>
</feature>
<evidence type="ECO:0000256" key="1">
    <source>
        <dbReference type="SAM" id="MobiDB-lite"/>
    </source>
</evidence>
<evidence type="ECO:0000313" key="5">
    <source>
        <dbReference type="Proteomes" id="UP000317982"/>
    </source>
</evidence>
<evidence type="ECO:0000259" key="3">
    <source>
        <dbReference type="Pfam" id="PF13628"/>
    </source>
</evidence>
<dbReference type="InterPro" id="IPR025419">
    <property type="entry name" value="DUF4142"/>
</dbReference>
<comment type="caution">
    <text evidence="4">The sequence shown here is derived from an EMBL/GenBank/DDBJ whole genome shotgun (WGS) entry which is preliminary data.</text>
</comment>
<feature type="chain" id="PRO_5022206444" evidence="2">
    <location>
        <begin position="23"/>
        <end position="225"/>
    </location>
</feature>
<dbReference type="OrthoDB" id="4567117at2"/>
<accession>A0A545AZL8</accession>
<gene>
    <name evidence="4" type="ORF">FL583_00440</name>
</gene>
<feature type="signal peptide" evidence="2">
    <location>
        <begin position="1"/>
        <end position="22"/>
    </location>
</feature>
<keyword evidence="2" id="KW-0732">Signal</keyword>
<evidence type="ECO:0000313" key="4">
    <source>
        <dbReference type="EMBL" id="TQS46783.1"/>
    </source>
</evidence>
<organism evidence="4 5">
    <name type="scientific">Cryptosporangium phraense</name>
    <dbReference type="NCBI Taxonomy" id="2593070"/>
    <lineage>
        <taxon>Bacteria</taxon>
        <taxon>Bacillati</taxon>
        <taxon>Actinomycetota</taxon>
        <taxon>Actinomycetes</taxon>
        <taxon>Cryptosporangiales</taxon>
        <taxon>Cryptosporangiaceae</taxon>
        <taxon>Cryptosporangium</taxon>
    </lineage>
</organism>
<keyword evidence="5" id="KW-1185">Reference proteome</keyword>
<dbReference type="PANTHER" id="PTHR38593">
    <property type="entry name" value="BLR2558 PROTEIN"/>
    <property type="match status" value="1"/>
</dbReference>
<dbReference type="PANTHER" id="PTHR38593:SF1">
    <property type="entry name" value="BLR2558 PROTEIN"/>
    <property type="match status" value="1"/>
</dbReference>